<evidence type="ECO:0000256" key="1">
    <source>
        <dbReference type="SAM" id="MobiDB-lite"/>
    </source>
</evidence>
<protein>
    <recommendedName>
        <fullName evidence="2">ParB-like N-terminal domain-containing protein</fullName>
    </recommendedName>
</protein>
<dbReference type="SUPFAM" id="SSF110849">
    <property type="entry name" value="ParB/Sulfiredoxin"/>
    <property type="match status" value="1"/>
</dbReference>
<evidence type="ECO:0000313" key="4">
    <source>
        <dbReference type="Proteomes" id="UP000327000"/>
    </source>
</evidence>
<evidence type="ECO:0000259" key="2">
    <source>
        <dbReference type="SMART" id="SM00470"/>
    </source>
</evidence>
<dbReference type="Proteomes" id="UP000327000">
    <property type="component" value="Unassembled WGS sequence"/>
</dbReference>
<feature type="compositionally biased region" description="Basic and acidic residues" evidence="1">
    <location>
        <begin position="241"/>
        <end position="262"/>
    </location>
</feature>
<dbReference type="OrthoDB" id="3701787at2"/>
<feature type="region of interest" description="Disordered" evidence="1">
    <location>
        <begin position="336"/>
        <end position="357"/>
    </location>
</feature>
<dbReference type="EMBL" id="VOKX01000027">
    <property type="protein sequence ID" value="KAB7845057.1"/>
    <property type="molecule type" value="Genomic_DNA"/>
</dbReference>
<feature type="region of interest" description="Disordered" evidence="1">
    <location>
        <begin position="228"/>
        <end position="262"/>
    </location>
</feature>
<comment type="caution">
    <text evidence="3">The sequence shown here is derived from an EMBL/GenBank/DDBJ whole genome shotgun (WGS) entry which is preliminary data.</text>
</comment>
<dbReference type="InterPro" id="IPR036086">
    <property type="entry name" value="ParB/Sulfiredoxin_sf"/>
</dbReference>
<accession>A0A5N5W7U0</accession>
<feature type="compositionally biased region" description="Low complexity" evidence="1">
    <location>
        <begin position="340"/>
        <end position="351"/>
    </location>
</feature>
<dbReference type="SMART" id="SM00470">
    <property type="entry name" value="ParB"/>
    <property type="match status" value="1"/>
</dbReference>
<keyword evidence="4" id="KW-1185">Reference proteome</keyword>
<feature type="domain" description="ParB-like N-terminal" evidence="2">
    <location>
        <begin position="29"/>
        <end position="113"/>
    </location>
</feature>
<organism evidence="3 4">
    <name type="scientific">Streptomyces mobaraensis</name>
    <name type="common">Streptoverticillium mobaraense</name>
    <dbReference type="NCBI Taxonomy" id="35621"/>
    <lineage>
        <taxon>Bacteria</taxon>
        <taxon>Bacillati</taxon>
        <taxon>Actinomycetota</taxon>
        <taxon>Actinomycetes</taxon>
        <taxon>Kitasatosporales</taxon>
        <taxon>Streptomycetaceae</taxon>
        <taxon>Streptomyces</taxon>
    </lineage>
</organism>
<dbReference type="InterPro" id="IPR003115">
    <property type="entry name" value="ParB_N"/>
</dbReference>
<sequence>MRGNAGDLMSDDGGSMPFLTPVLSATTRADVPVDSLLSADSPRTNGLDRAYIDTLVALEDELPPIVVHRPTGRVIDGMHRLAAARVRGDRTISAYLLDMPERNVFATAVSLNITHGKPLSHDDRLAAAARILRESPALSDRYVASVTALSPRTVSRVRRSSVDVAHLNTRIGLDGKRRRADVASVASGRLRAVEVIRQRPEASLREIARLAGISLGTAHDVKKRLLLGMDPVPQGSGAAAERAREPRSEPRPETRIAEAPSLRDARERLDRLRKDPALRLSQSGRFLLRGFAVHDLDATVWAKLAATIPPHCADGITQLARECADVWTRFAEQVEREAQAGEAGQAEPAGGRSRPGV</sequence>
<gene>
    <name evidence="3" type="ORF">FRZ00_15230</name>
</gene>
<proteinExistence type="predicted"/>
<dbReference type="AlphaFoldDB" id="A0A5N5W7U0"/>
<reference evidence="3 4" key="1">
    <citation type="journal article" date="2019" name="Microb. Cell Fact.">
        <title>Exploring novel herbicidin analogues by transcriptional regulator overexpression and MS/MS molecular networking.</title>
        <authorList>
            <person name="Shi Y."/>
            <person name="Gu R."/>
            <person name="Li Y."/>
            <person name="Wang X."/>
            <person name="Ren W."/>
            <person name="Li X."/>
            <person name="Wang L."/>
            <person name="Xie Y."/>
            <person name="Hong B."/>
        </authorList>
    </citation>
    <scope>NUCLEOTIDE SEQUENCE [LARGE SCALE GENOMIC DNA]</scope>
    <source>
        <strain evidence="3 4">US-43</strain>
    </source>
</reference>
<evidence type="ECO:0000313" key="3">
    <source>
        <dbReference type="EMBL" id="KAB7845057.1"/>
    </source>
</evidence>
<name>A0A5N5W7U0_STRMB</name>